<evidence type="ECO:0000256" key="1">
    <source>
        <dbReference type="ARBA" id="ARBA00001933"/>
    </source>
</evidence>
<dbReference type="SUPFAM" id="SSF53383">
    <property type="entry name" value="PLP-dependent transferases"/>
    <property type="match status" value="1"/>
</dbReference>
<evidence type="ECO:0000256" key="4">
    <source>
        <dbReference type="ARBA" id="ARBA00023239"/>
    </source>
</evidence>
<dbReference type="PANTHER" id="PTHR43525">
    <property type="entry name" value="PROTEIN MALY"/>
    <property type="match status" value="1"/>
</dbReference>
<evidence type="ECO:0000256" key="5">
    <source>
        <dbReference type="ARBA" id="ARBA00037974"/>
    </source>
</evidence>
<dbReference type="EMBL" id="CAFAAO010000025">
    <property type="protein sequence ID" value="CAB4813199.1"/>
    <property type="molecule type" value="Genomic_DNA"/>
</dbReference>
<dbReference type="EMBL" id="CAFBPK010000005">
    <property type="protein sequence ID" value="CAB5014344.1"/>
    <property type="molecule type" value="Genomic_DNA"/>
</dbReference>
<evidence type="ECO:0000313" key="12">
    <source>
        <dbReference type="EMBL" id="CAB5014344.1"/>
    </source>
</evidence>
<keyword evidence="3" id="KW-0663">Pyridoxal phosphate</keyword>
<dbReference type="AlphaFoldDB" id="A0A6J5Z042"/>
<evidence type="ECO:0000313" key="9">
    <source>
        <dbReference type="EMBL" id="CAB4714106.1"/>
    </source>
</evidence>
<dbReference type="EMBL" id="CAFBIX010000007">
    <property type="protein sequence ID" value="CAB4846584.1"/>
    <property type="molecule type" value="Genomic_DNA"/>
</dbReference>
<dbReference type="GO" id="GO:0030170">
    <property type="term" value="F:pyridoxal phosphate binding"/>
    <property type="evidence" value="ECO:0007669"/>
    <property type="project" value="InterPro"/>
</dbReference>
<comment type="similarity">
    <text evidence="5">Belongs to the class-II pyridoxal-phosphate-dependent aminotransferase family. MalY/PatB cystathionine beta-lyase subfamily.</text>
</comment>
<evidence type="ECO:0000313" key="7">
    <source>
        <dbReference type="EMBL" id="CAB4331444.1"/>
    </source>
</evidence>
<keyword evidence="4" id="KW-0456">Lyase</keyword>
<dbReference type="Gene3D" id="3.40.640.10">
    <property type="entry name" value="Type I PLP-dependent aspartate aminotransferase-like (Major domain)"/>
    <property type="match status" value="1"/>
</dbReference>
<dbReference type="InterPro" id="IPR004839">
    <property type="entry name" value="Aminotransferase_I/II_large"/>
</dbReference>
<dbReference type="InterPro" id="IPR015421">
    <property type="entry name" value="PyrdxlP-dep_Trfase_major"/>
</dbReference>
<evidence type="ECO:0000313" key="11">
    <source>
        <dbReference type="EMBL" id="CAB4846584.1"/>
    </source>
</evidence>
<evidence type="ECO:0000256" key="3">
    <source>
        <dbReference type="ARBA" id="ARBA00022898"/>
    </source>
</evidence>
<reference evidence="8" key="1">
    <citation type="submission" date="2020-05" db="EMBL/GenBank/DDBJ databases">
        <authorList>
            <person name="Chiriac C."/>
            <person name="Salcher M."/>
            <person name="Ghai R."/>
            <person name="Kavagutti S V."/>
        </authorList>
    </citation>
    <scope>NUCLEOTIDE SEQUENCE</scope>
</reference>
<accession>A0A6J5Z042</accession>
<comment type="cofactor">
    <cofactor evidence="1">
        <name>pyridoxal 5'-phosphate</name>
        <dbReference type="ChEBI" id="CHEBI:597326"/>
    </cofactor>
</comment>
<dbReference type="EC" id="4.4.1.13" evidence="2"/>
<dbReference type="PANTHER" id="PTHR43525:SF2">
    <property type="entry name" value="CYSTATHIONINE BETA-LYASE-RELATED"/>
    <property type="match status" value="1"/>
</dbReference>
<dbReference type="EMBL" id="CAESAI010000003">
    <property type="protein sequence ID" value="CAB4331444.1"/>
    <property type="molecule type" value="Genomic_DNA"/>
</dbReference>
<evidence type="ECO:0000313" key="8">
    <source>
        <dbReference type="EMBL" id="CAB4334748.1"/>
    </source>
</evidence>
<evidence type="ECO:0000259" key="6">
    <source>
        <dbReference type="Pfam" id="PF00155"/>
    </source>
</evidence>
<dbReference type="InterPro" id="IPR051798">
    <property type="entry name" value="Class-II_PLP-Dep_Aminotrans"/>
</dbReference>
<organism evidence="8">
    <name type="scientific">freshwater metagenome</name>
    <dbReference type="NCBI Taxonomy" id="449393"/>
    <lineage>
        <taxon>unclassified sequences</taxon>
        <taxon>metagenomes</taxon>
        <taxon>ecological metagenomes</taxon>
    </lineage>
</organism>
<proteinExistence type="inferred from homology"/>
<evidence type="ECO:0000256" key="2">
    <source>
        <dbReference type="ARBA" id="ARBA00012224"/>
    </source>
</evidence>
<dbReference type="CDD" id="cd00609">
    <property type="entry name" value="AAT_like"/>
    <property type="match status" value="1"/>
</dbReference>
<dbReference type="InterPro" id="IPR015424">
    <property type="entry name" value="PyrdxlP-dep_Trfase"/>
</dbReference>
<feature type="domain" description="Aminotransferase class I/classII large" evidence="6">
    <location>
        <begin position="49"/>
        <end position="373"/>
    </location>
</feature>
<dbReference type="Gene3D" id="3.90.1150.10">
    <property type="entry name" value="Aspartate Aminotransferase, domain 1"/>
    <property type="match status" value="1"/>
</dbReference>
<protein>
    <recommendedName>
        <fullName evidence="2">cysteine-S-conjugate beta-lyase</fullName>
        <ecNumber evidence="2">4.4.1.13</ecNumber>
    </recommendedName>
</protein>
<dbReference type="EMBL" id="CAESAD010000001">
    <property type="protein sequence ID" value="CAB4334748.1"/>
    <property type="molecule type" value="Genomic_DNA"/>
</dbReference>
<dbReference type="InterPro" id="IPR015422">
    <property type="entry name" value="PyrdxlP-dep_Trfase_small"/>
</dbReference>
<dbReference type="Pfam" id="PF00155">
    <property type="entry name" value="Aminotran_1_2"/>
    <property type="match status" value="1"/>
</dbReference>
<dbReference type="GO" id="GO:0047804">
    <property type="term" value="F:cysteine-S-conjugate beta-lyase activity"/>
    <property type="evidence" value="ECO:0007669"/>
    <property type="project" value="UniProtKB-EC"/>
</dbReference>
<evidence type="ECO:0000313" key="10">
    <source>
        <dbReference type="EMBL" id="CAB4813199.1"/>
    </source>
</evidence>
<name>A0A6J5Z042_9ZZZZ</name>
<sequence length="382" mass="42453">MVKVSADSLSELRNRRSAKWRSFPDDVLPLPVAEMDYPIAKPIRDVLIDMVKRSDTGYSGIAPELPQAFANYAKLTWDWTVNKDQFYLATDVGVAGVEVLRLWTSPGDKVVINTPVYLNFFTWIQEAKCETVDVPLRHLGDEWALDLAGLEDAFAAGAKAYILCHPHNPVGHVFTLDELEKIAELAKKYGVLVISDEIHAPLIFSEAKFIPYLNVSDTARETGLCITSASKSWNLAGLKCAQIVADNSEINDRLAMLPISSPWRSSLFGVWASIAAYNQGEPWLKAVLKNVDDNRHYLAKLLKKHLPKAKYSIPHSTYLAWIDLSAYGQDEVAKLLLEKGRVALSNGADFGGVGKDFVRFNLATSKEIIKDAVMRMASVLED</sequence>
<gene>
    <name evidence="9" type="ORF">UFOPK2648_01064</name>
    <name evidence="10" type="ORF">UFOPK3037_01469</name>
    <name evidence="11" type="ORF">UFOPK3278_00362</name>
    <name evidence="7" type="ORF">UFOPK3406_00222</name>
    <name evidence="8" type="ORF">UFOPK3925_00516</name>
    <name evidence="12" type="ORF">UFOPK4097_00515</name>
</gene>
<dbReference type="EMBL" id="CAEZYC010000067">
    <property type="protein sequence ID" value="CAB4714106.1"/>
    <property type="molecule type" value="Genomic_DNA"/>
</dbReference>